<accession>A0A2P2QZN0</accession>
<evidence type="ECO:0000313" key="1">
    <source>
        <dbReference type="EMBL" id="MBX72466.1"/>
    </source>
</evidence>
<dbReference type="AlphaFoldDB" id="A0A2P2QZN0"/>
<dbReference type="EMBL" id="GGEC01091982">
    <property type="protein sequence ID" value="MBX72466.1"/>
    <property type="molecule type" value="Transcribed_RNA"/>
</dbReference>
<proteinExistence type="predicted"/>
<organism evidence="1">
    <name type="scientific">Rhizophora mucronata</name>
    <name type="common">Asiatic mangrove</name>
    <dbReference type="NCBI Taxonomy" id="61149"/>
    <lineage>
        <taxon>Eukaryota</taxon>
        <taxon>Viridiplantae</taxon>
        <taxon>Streptophyta</taxon>
        <taxon>Embryophyta</taxon>
        <taxon>Tracheophyta</taxon>
        <taxon>Spermatophyta</taxon>
        <taxon>Magnoliopsida</taxon>
        <taxon>eudicotyledons</taxon>
        <taxon>Gunneridae</taxon>
        <taxon>Pentapetalae</taxon>
        <taxon>rosids</taxon>
        <taxon>fabids</taxon>
        <taxon>Malpighiales</taxon>
        <taxon>Rhizophoraceae</taxon>
        <taxon>Rhizophora</taxon>
    </lineage>
</organism>
<sequence length="48" mass="5875">MQKYIYKQTQIIVDPWIISTSTYMVYLHFYTSHVHYGTYAHHILLLKK</sequence>
<name>A0A2P2QZN0_RHIMU</name>
<protein>
    <submittedName>
        <fullName evidence="1">Uncharacterized protein</fullName>
    </submittedName>
</protein>
<reference evidence="1" key="1">
    <citation type="submission" date="2018-02" db="EMBL/GenBank/DDBJ databases">
        <title>Rhizophora mucronata_Transcriptome.</title>
        <authorList>
            <person name="Meera S.P."/>
            <person name="Sreeshan A."/>
            <person name="Augustine A."/>
        </authorList>
    </citation>
    <scope>NUCLEOTIDE SEQUENCE</scope>
    <source>
        <tissue evidence="1">Leaf</tissue>
    </source>
</reference>